<reference evidence="1" key="1">
    <citation type="journal article" date="2014" name="Front. Microbiol.">
        <title>High frequency of phylogenetically diverse reductive dehalogenase-homologous genes in deep subseafloor sedimentary metagenomes.</title>
        <authorList>
            <person name="Kawai M."/>
            <person name="Futagami T."/>
            <person name="Toyoda A."/>
            <person name="Takaki Y."/>
            <person name="Nishi S."/>
            <person name="Hori S."/>
            <person name="Arai W."/>
            <person name="Tsubouchi T."/>
            <person name="Morono Y."/>
            <person name="Uchiyama I."/>
            <person name="Ito T."/>
            <person name="Fujiyama A."/>
            <person name="Inagaki F."/>
            <person name="Takami H."/>
        </authorList>
    </citation>
    <scope>NUCLEOTIDE SEQUENCE</scope>
    <source>
        <strain evidence="1">Expedition CK06-06</strain>
    </source>
</reference>
<organism evidence="1">
    <name type="scientific">marine sediment metagenome</name>
    <dbReference type="NCBI Taxonomy" id="412755"/>
    <lineage>
        <taxon>unclassified sequences</taxon>
        <taxon>metagenomes</taxon>
        <taxon>ecological metagenomes</taxon>
    </lineage>
</organism>
<dbReference type="AlphaFoldDB" id="X0X9P2"/>
<evidence type="ECO:0000313" key="1">
    <source>
        <dbReference type="EMBL" id="GAG33393.1"/>
    </source>
</evidence>
<sequence>DDEALDLIQKHDIRGVPKIILKDKVTSLTESCELSADCKTALCKDKKVEL</sequence>
<comment type="caution">
    <text evidence="1">The sequence shown here is derived from an EMBL/GenBank/DDBJ whole genome shotgun (WGS) entry which is preliminary data.</text>
</comment>
<feature type="non-terminal residue" evidence="1">
    <location>
        <position position="1"/>
    </location>
</feature>
<accession>X0X9P2</accession>
<protein>
    <recommendedName>
        <fullName evidence="2">Thioredoxin-like fold domain-containing protein</fullName>
    </recommendedName>
</protein>
<evidence type="ECO:0008006" key="2">
    <source>
        <dbReference type="Google" id="ProtNLM"/>
    </source>
</evidence>
<proteinExistence type="predicted"/>
<gene>
    <name evidence="1" type="ORF">S01H1_74004</name>
</gene>
<name>X0X9P2_9ZZZZ</name>
<dbReference type="EMBL" id="BARS01049476">
    <property type="protein sequence ID" value="GAG33393.1"/>
    <property type="molecule type" value="Genomic_DNA"/>
</dbReference>